<feature type="signal peptide" evidence="12">
    <location>
        <begin position="1"/>
        <end position="20"/>
    </location>
</feature>
<dbReference type="Pfam" id="PF07686">
    <property type="entry name" value="V-set"/>
    <property type="match status" value="2"/>
</dbReference>
<dbReference type="InterPro" id="IPR003599">
    <property type="entry name" value="Ig_sub"/>
</dbReference>
<evidence type="ECO:0000256" key="2">
    <source>
        <dbReference type="ARBA" id="ARBA00022475"/>
    </source>
</evidence>
<keyword evidence="9" id="KW-0325">Glycoprotein</keyword>
<keyword evidence="10" id="KW-0393">Immunoglobulin domain</keyword>
<keyword evidence="5 11" id="KW-1133">Transmembrane helix</keyword>
<dbReference type="SUPFAM" id="SSF48726">
    <property type="entry name" value="Immunoglobulin"/>
    <property type="match status" value="2"/>
</dbReference>
<reference evidence="14" key="1">
    <citation type="submission" date="2018-07" db="EMBL/GenBank/DDBJ databases">
        <title>Comparative genomics of catfishes provides insights into carnivory and benthic adaptation.</title>
        <authorList>
            <person name="Zhang Y."/>
            <person name="Wang D."/>
            <person name="Peng Z."/>
            <person name="Zheng S."/>
            <person name="Shao F."/>
            <person name="Tao W."/>
        </authorList>
    </citation>
    <scope>NUCLEOTIDE SEQUENCE</scope>
    <source>
        <strain evidence="14">Chongqing</strain>
    </source>
</reference>
<dbReference type="PROSITE" id="PS50835">
    <property type="entry name" value="IG_LIKE"/>
    <property type="match status" value="1"/>
</dbReference>
<evidence type="ECO:0000256" key="5">
    <source>
        <dbReference type="ARBA" id="ARBA00022989"/>
    </source>
</evidence>
<dbReference type="Gene3D" id="2.60.40.10">
    <property type="entry name" value="Immunoglobulins"/>
    <property type="match status" value="2"/>
</dbReference>
<proteinExistence type="predicted"/>
<evidence type="ECO:0000256" key="10">
    <source>
        <dbReference type="ARBA" id="ARBA00023319"/>
    </source>
</evidence>
<keyword evidence="3 11" id="KW-0812">Transmembrane</keyword>
<feature type="chain" id="PRO_5042187258" description="Ig-like domain-containing protein" evidence="12">
    <location>
        <begin position="21"/>
        <end position="395"/>
    </location>
</feature>
<dbReference type="SMART" id="SM00409">
    <property type="entry name" value="IG"/>
    <property type="match status" value="2"/>
</dbReference>
<protein>
    <recommendedName>
        <fullName evidence="13">Ig-like domain-containing protein</fullName>
    </recommendedName>
</protein>
<keyword evidence="7" id="KW-1015">Disulfide bond</keyword>
<keyword evidence="8" id="KW-0675">Receptor</keyword>
<dbReference type="GO" id="GO:0042130">
    <property type="term" value="P:negative regulation of T cell proliferation"/>
    <property type="evidence" value="ECO:0007669"/>
    <property type="project" value="TreeGrafter"/>
</dbReference>
<dbReference type="PANTHER" id="PTHR25466:SF14">
    <property type="entry name" value="BUTYROPHILIN SUBFAMILY 2 MEMBER A2-LIKE-RELATED"/>
    <property type="match status" value="1"/>
</dbReference>
<evidence type="ECO:0000259" key="13">
    <source>
        <dbReference type="PROSITE" id="PS50835"/>
    </source>
</evidence>
<evidence type="ECO:0000313" key="14">
    <source>
        <dbReference type="EMBL" id="KAI5619923.1"/>
    </source>
</evidence>
<name>A0AAD5ANR5_SILAS</name>
<evidence type="ECO:0000256" key="9">
    <source>
        <dbReference type="ARBA" id="ARBA00023180"/>
    </source>
</evidence>
<dbReference type="Proteomes" id="UP001205998">
    <property type="component" value="Unassembled WGS sequence"/>
</dbReference>
<keyword evidence="15" id="KW-1185">Reference proteome</keyword>
<keyword evidence="6 11" id="KW-0472">Membrane</keyword>
<evidence type="ECO:0000256" key="11">
    <source>
        <dbReference type="SAM" id="Phobius"/>
    </source>
</evidence>
<dbReference type="GO" id="GO:0007166">
    <property type="term" value="P:cell surface receptor signaling pathway"/>
    <property type="evidence" value="ECO:0007669"/>
    <property type="project" value="TreeGrafter"/>
</dbReference>
<dbReference type="GO" id="GO:0071222">
    <property type="term" value="P:cellular response to lipopolysaccharide"/>
    <property type="evidence" value="ECO:0007669"/>
    <property type="project" value="TreeGrafter"/>
</dbReference>
<evidence type="ECO:0000256" key="6">
    <source>
        <dbReference type="ARBA" id="ARBA00023136"/>
    </source>
</evidence>
<dbReference type="GO" id="GO:0006955">
    <property type="term" value="P:immune response"/>
    <property type="evidence" value="ECO:0007669"/>
    <property type="project" value="TreeGrafter"/>
</dbReference>
<accession>A0AAD5ANR5</accession>
<dbReference type="GO" id="GO:0031295">
    <property type="term" value="P:T cell costimulation"/>
    <property type="evidence" value="ECO:0007669"/>
    <property type="project" value="TreeGrafter"/>
</dbReference>
<feature type="domain" description="Ig-like" evidence="13">
    <location>
        <begin position="17"/>
        <end position="123"/>
    </location>
</feature>
<evidence type="ECO:0000256" key="3">
    <source>
        <dbReference type="ARBA" id="ARBA00022692"/>
    </source>
</evidence>
<keyword evidence="4 12" id="KW-0732">Signal</keyword>
<dbReference type="AlphaFoldDB" id="A0AAD5ANR5"/>
<sequence>MILLSISIFWLSVCVDPISADPPITVEAHVGSTALLPCHLENFTQTPHIQWRADNKIVFERNIDRTHDGKGYEGRVDVPEDELRKGNCSLVLKDVRITDHTSYKSFVLEHVEATKTNKTQEINRVQLNVFQRVSAQVGSTAVLPCDCRNISIQTPHVEWRIGNMTVFKREGKDTSYGKGYEGRVDFSEELLKGNCSLVLKNISVTDEACYSSYILTNDKKNPNFVLNVKLSVSVSVLCYLYCMWRSGVSEKYVRVVQDMYEDRRNTDWFKVEVGLHQGSAMRPFLFAVVMDRFKDEVRQESPWTMMFVYDIVICGESREQVEKSLERWRYTLERRGMKVSRKNPEERKDDPSAPSGEADGINPLIITVGIMCPVLLIFIAILIWREYQRKFSMHI</sequence>
<evidence type="ECO:0000256" key="8">
    <source>
        <dbReference type="ARBA" id="ARBA00023170"/>
    </source>
</evidence>
<dbReference type="InterPro" id="IPR013106">
    <property type="entry name" value="Ig_V-set"/>
</dbReference>
<evidence type="ECO:0000256" key="12">
    <source>
        <dbReference type="SAM" id="SignalP"/>
    </source>
</evidence>
<evidence type="ECO:0000256" key="4">
    <source>
        <dbReference type="ARBA" id="ARBA00022729"/>
    </source>
</evidence>
<dbReference type="GO" id="GO:0009897">
    <property type="term" value="C:external side of plasma membrane"/>
    <property type="evidence" value="ECO:0007669"/>
    <property type="project" value="TreeGrafter"/>
</dbReference>
<feature type="transmembrane region" description="Helical" evidence="11">
    <location>
        <begin position="364"/>
        <end position="384"/>
    </location>
</feature>
<dbReference type="InterPro" id="IPR051713">
    <property type="entry name" value="T-cell_Activation_Regulation"/>
</dbReference>
<dbReference type="InterPro" id="IPR013783">
    <property type="entry name" value="Ig-like_fold"/>
</dbReference>
<gene>
    <name evidence="14" type="ORF">C0J50_20517</name>
</gene>
<dbReference type="GO" id="GO:0042102">
    <property type="term" value="P:positive regulation of T cell proliferation"/>
    <property type="evidence" value="ECO:0007669"/>
    <property type="project" value="TreeGrafter"/>
</dbReference>
<dbReference type="PANTHER" id="PTHR25466">
    <property type="entry name" value="T-LYMPHOCYTE ACTIVATION ANTIGEN"/>
    <property type="match status" value="1"/>
</dbReference>
<organism evidence="14 15">
    <name type="scientific">Silurus asotus</name>
    <name type="common">Amur catfish</name>
    <name type="synonym">Parasilurus asotus</name>
    <dbReference type="NCBI Taxonomy" id="30991"/>
    <lineage>
        <taxon>Eukaryota</taxon>
        <taxon>Metazoa</taxon>
        <taxon>Chordata</taxon>
        <taxon>Craniata</taxon>
        <taxon>Vertebrata</taxon>
        <taxon>Euteleostomi</taxon>
        <taxon>Actinopterygii</taxon>
        <taxon>Neopterygii</taxon>
        <taxon>Teleostei</taxon>
        <taxon>Ostariophysi</taxon>
        <taxon>Siluriformes</taxon>
        <taxon>Siluridae</taxon>
        <taxon>Silurus</taxon>
    </lineage>
</organism>
<dbReference type="InterPro" id="IPR036179">
    <property type="entry name" value="Ig-like_dom_sf"/>
</dbReference>
<dbReference type="InterPro" id="IPR007110">
    <property type="entry name" value="Ig-like_dom"/>
</dbReference>
<evidence type="ECO:0000256" key="7">
    <source>
        <dbReference type="ARBA" id="ARBA00023157"/>
    </source>
</evidence>
<dbReference type="Pfam" id="PF00078">
    <property type="entry name" value="RVT_1"/>
    <property type="match status" value="1"/>
</dbReference>
<keyword evidence="2" id="KW-1003">Cell membrane</keyword>
<dbReference type="InterPro" id="IPR000477">
    <property type="entry name" value="RT_dom"/>
</dbReference>
<evidence type="ECO:0000256" key="1">
    <source>
        <dbReference type="ARBA" id="ARBA00004251"/>
    </source>
</evidence>
<evidence type="ECO:0000313" key="15">
    <source>
        <dbReference type="Proteomes" id="UP001205998"/>
    </source>
</evidence>
<dbReference type="EMBL" id="MU551656">
    <property type="protein sequence ID" value="KAI5619923.1"/>
    <property type="molecule type" value="Genomic_DNA"/>
</dbReference>
<comment type="caution">
    <text evidence="14">The sequence shown here is derived from an EMBL/GenBank/DDBJ whole genome shotgun (WGS) entry which is preliminary data.</text>
</comment>
<comment type="subcellular location">
    <subcellularLocation>
        <location evidence="1">Cell membrane</location>
        <topology evidence="1">Single-pass type I membrane protein</topology>
    </subcellularLocation>
</comment>